<dbReference type="EMBL" id="ML977369">
    <property type="protein sequence ID" value="KAF2105890.1"/>
    <property type="molecule type" value="Genomic_DNA"/>
</dbReference>
<protein>
    <recommendedName>
        <fullName evidence="4">Ser-Thr-rich glycosyl-phosphatidyl-inositol-anchored membrane family-domain-containing protein</fullName>
    </recommendedName>
</protein>
<dbReference type="OrthoDB" id="3795630at2759"/>
<sequence>MLVRSLFLAALTAPAAYADFLVLTKPPIPTSAIPRFSDSVAATSWTVSVFFKFNNAWESYTEGLNPGYDSTASEILASVSSFVATAPANYSIPAEVTDPSKTTTISTAATPPPWYTALPSNVRSYKEAEVTQMQSVLASIVGIDSTGGIATSATRTSGLATKPTGAAGLGAALGVAAGAAAVFL</sequence>
<name>A0A6A5YG56_9PLEO</name>
<keyword evidence="3" id="KW-1185">Reference proteome</keyword>
<dbReference type="Proteomes" id="UP000799770">
    <property type="component" value="Unassembled WGS sequence"/>
</dbReference>
<reference evidence="2" key="1">
    <citation type="journal article" date="2020" name="Stud. Mycol.">
        <title>101 Dothideomycetes genomes: a test case for predicting lifestyles and emergence of pathogens.</title>
        <authorList>
            <person name="Haridas S."/>
            <person name="Albert R."/>
            <person name="Binder M."/>
            <person name="Bloem J."/>
            <person name="Labutti K."/>
            <person name="Salamov A."/>
            <person name="Andreopoulos B."/>
            <person name="Baker S."/>
            <person name="Barry K."/>
            <person name="Bills G."/>
            <person name="Bluhm B."/>
            <person name="Cannon C."/>
            <person name="Castanera R."/>
            <person name="Culley D."/>
            <person name="Daum C."/>
            <person name="Ezra D."/>
            <person name="Gonzalez J."/>
            <person name="Henrissat B."/>
            <person name="Kuo A."/>
            <person name="Liang C."/>
            <person name="Lipzen A."/>
            <person name="Lutzoni F."/>
            <person name="Magnuson J."/>
            <person name="Mondo S."/>
            <person name="Nolan M."/>
            <person name="Ohm R."/>
            <person name="Pangilinan J."/>
            <person name="Park H.-J."/>
            <person name="Ramirez L."/>
            <person name="Alfaro M."/>
            <person name="Sun H."/>
            <person name="Tritt A."/>
            <person name="Yoshinaga Y."/>
            <person name="Zwiers L.-H."/>
            <person name="Turgeon B."/>
            <person name="Goodwin S."/>
            <person name="Spatafora J."/>
            <person name="Crous P."/>
            <person name="Grigoriev I."/>
        </authorList>
    </citation>
    <scope>NUCLEOTIDE SEQUENCE</scope>
    <source>
        <strain evidence="2">CBS 627.86</strain>
    </source>
</reference>
<evidence type="ECO:0008006" key="4">
    <source>
        <dbReference type="Google" id="ProtNLM"/>
    </source>
</evidence>
<dbReference type="AlphaFoldDB" id="A0A6A5YG56"/>
<gene>
    <name evidence="2" type="ORF">BDV96DRAFT_591724</name>
</gene>
<feature type="signal peptide" evidence="1">
    <location>
        <begin position="1"/>
        <end position="18"/>
    </location>
</feature>
<accession>A0A6A5YG56</accession>
<evidence type="ECO:0000313" key="3">
    <source>
        <dbReference type="Proteomes" id="UP000799770"/>
    </source>
</evidence>
<feature type="chain" id="PRO_5025546828" description="Ser-Thr-rich glycosyl-phosphatidyl-inositol-anchored membrane family-domain-containing protein" evidence="1">
    <location>
        <begin position="19"/>
        <end position="184"/>
    </location>
</feature>
<proteinExistence type="predicted"/>
<organism evidence="2 3">
    <name type="scientific">Lophiotrema nucula</name>
    <dbReference type="NCBI Taxonomy" id="690887"/>
    <lineage>
        <taxon>Eukaryota</taxon>
        <taxon>Fungi</taxon>
        <taxon>Dikarya</taxon>
        <taxon>Ascomycota</taxon>
        <taxon>Pezizomycotina</taxon>
        <taxon>Dothideomycetes</taxon>
        <taxon>Pleosporomycetidae</taxon>
        <taxon>Pleosporales</taxon>
        <taxon>Lophiotremataceae</taxon>
        <taxon>Lophiotrema</taxon>
    </lineage>
</organism>
<evidence type="ECO:0000313" key="2">
    <source>
        <dbReference type="EMBL" id="KAF2105890.1"/>
    </source>
</evidence>
<evidence type="ECO:0000256" key="1">
    <source>
        <dbReference type="SAM" id="SignalP"/>
    </source>
</evidence>
<keyword evidence="1" id="KW-0732">Signal</keyword>